<dbReference type="EMBL" id="ASHM01057798">
    <property type="protein sequence ID" value="PNX88824.1"/>
    <property type="molecule type" value="Genomic_DNA"/>
</dbReference>
<evidence type="ECO:0000313" key="5">
    <source>
        <dbReference type="EMBL" id="PNX88824.1"/>
    </source>
</evidence>
<evidence type="ECO:0000313" key="6">
    <source>
        <dbReference type="Proteomes" id="UP000236291"/>
    </source>
</evidence>
<dbReference type="Proteomes" id="UP000236291">
    <property type="component" value="Unassembled WGS sequence"/>
</dbReference>
<reference evidence="5 6" key="1">
    <citation type="journal article" date="2014" name="Am. J. Bot.">
        <title>Genome assembly and annotation for red clover (Trifolium pratense; Fabaceae).</title>
        <authorList>
            <person name="Istvanek J."/>
            <person name="Jaros M."/>
            <person name="Krenek A."/>
            <person name="Repkova J."/>
        </authorList>
    </citation>
    <scope>NUCLEOTIDE SEQUENCE [LARGE SCALE GENOMIC DNA]</scope>
    <source>
        <strain evidence="6">cv. Tatra</strain>
        <tissue evidence="5">Young leaves</tissue>
    </source>
</reference>
<feature type="domain" description="Aspartate/ornithine carbamoyltransferase carbamoyl-P binding" evidence="4">
    <location>
        <begin position="66"/>
        <end position="147"/>
    </location>
</feature>
<dbReference type="PANTHER" id="PTHR45753:SF3">
    <property type="entry name" value="ORNITHINE TRANSCARBAMYLASE, MITOCHONDRIAL"/>
    <property type="match status" value="1"/>
</dbReference>
<organism evidence="5 6">
    <name type="scientific">Trifolium pratense</name>
    <name type="common">Red clover</name>
    <dbReference type="NCBI Taxonomy" id="57577"/>
    <lineage>
        <taxon>Eukaryota</taxon>
        <taxon>Viridiplantae</taxon>
        <taxon>Streptophyta</taxon>
        <taxon>Embryophyta</taxon>
        <taxon>Tracheophyta</taxon>
        <taxon>Spermatophyta</taxon>
        <taxon>Magnoliopsida</taxon>
        <taxon>eudicotyledons</taxon>
        <taxon>Gunneridae</taxon>
        <taxon>Pentapetalae</taxon>
        <taxon>rosids</taxon>
        <taxon>fabids</taxon>
        <taxon>Fabales</taxon>
        <taxon>Fabaceae</taxon>
        <taxon>Papilionoideae</taxon>
        <taxon>50 kb inversion clade</taxon>
        <taxon>NPAAA clade</taxon>
        <taxon>Hologalegina</taxon>
        <taxon>IRL clade</taxon>
        <taxon>Trifolieae</taxon>
        <taxon>Trifolium</taxon>
    </lineage>
</organism>
<proteinExistence type="inferred from homology"/>
<name>A0A2K3MDF8_TRIPR</name>
<dbReference type="GO" id="GO:0016597">
    <property type="term" value="F:amino acid binding"/>
    <property type="evidence" value="ECO:0007669"/>
    <property type="project" value="InterPro"/>
</dbReference>
<dbReference type="STRING" id="57577.A0A2K3MDF8"/>
<dbReference type="Pfam" id="PF02729">
    <property type="entry name" value="OTCace_N"/>
    <property type="match status" value="1"/>
</dbReference>
<sequence length="160" mass="17460">MVAISAHSSSYCAVASHNKPYLSHNLRNSISISSSPFSLPRKISCRASPSLAAESPLTAKVGNGLKDFIHIDDFDKDTILKILDRAIEVKTLLKSGDRSFRPFEGKTMSMIFAKPSMRTRVSFETGFSLLGGHAIYLGPDDIQMGMLLTGGYLESRCCLV</sequence>
<dbReference type="InterPro" id="IPR006132">
    <property type="entry name" value="Asp/Orn_carbamoyltranf_P-bd"/>
</dbReference>
<dbReference type="Gene3D" id="3.40.50.1370">
    <property type="entry name" value="Aspartate/ornithine carbamoyltransferase"/>
    <property type="match status" value="1"/>
</dbReference>
<keyword evidence="3 5" id="KW-0808">Transferase</keyword>
<protein>
    <recommendedName>
        <fullName evidence="2">ornithine carbamoyltransferase</fullName>
        <ecNumber evidence="2">2.1.3.3</ecNumber>
    </recommendedName>
</protein>
<reference evidence="5 6" key="2">
    <citation type="journal article" date="2017" name="Front. Plant Sci.">
        <title>Gene Classification and Mining of Molecular Markers Useful in Red Clover (Trifolium pratense) Breeding.</title>
        <authorList>
            <person name="Istvanek J."/>
            <person name="Dluhosova J."/>
            <person name="Dluhos P."/>
            <person name="Patkova L."/>
            <person name="Nedelnik J."/>
            <person name="Repkova J."/>
        </authorList>
    </citation>
    <scope>NUCLEOTIDE SEQUENCE [LARGE SCALE GENOMIC DNA]</scope>
    <source>
        <strain evidence="6">cv. Tatra</strain>
        <tissue evidence="5">Young leaves</tissue>
    </source>
</reference>
<dbReference type="GO" id="GO:0004585">
    <property type="term" value="F:ornithine carbamoyltransferase activity"/>
    <property type="evidence" value="ECO:0007669"/>
    <property type="project" value="UniProtKB-EC"/>
</dbReference>
<gene>
    <name evidence="5" type="ORF">L195_g044938</name>
</gene>
<dbReference type="InterPro" id="IPR036901">
    <property type="entry name" value="Asp/Orn_carbamoylTrfase_sf"/>
</dbReference>
<comment type="similarity">
    <text evidence="1">Belongs to the aspartate/ornithine carbamoyltransferase superfamily. OTCase family.</text>
</comment>
<evidence type="ECO:0000256" key="3">
    <source>
        <dbReference type="ARBA" id="ARBA00022679"/>
    </source>
</evidence>
<dbReference type="EC" id="2.1.3.3" evidence="2"/>
<dbReference type="GO" id="GO:0042450">
    <property type="term" value="P:L-arginine biosynthetic process via ornithine"/>
    <property type="evidence" value="ECO:0007669"/>
    <property type="project" value="TreeGrafter"/>
</dbReference>
<accession>A0A2K3MDF8</accession>
<comment type="caution">
    <text evidence="5">The sequence shown here is derived from an EMBL/GenBank/DDBJ whole genome shotgun (WGS) entry which is preliminary data.</text>
</comment>
<dbReference type="AlphaFoldDB" id="A0A2K3MDF8"/>
<evidence type="ECO:0000256" key="2">
    <source>
        <dbReference type="ARBA" id="ARBA00013007"/>
    </source>
</evidence>
<dbReference type="GO" id="GO:0019240">
    <property type="term" value="P:citrulline biosynthetic process"/>
    <property type="evidence" value="ECO:0007669"/>
    <property type="project" value="TreeGrafter"/>
</dbReference>
<evidence type="ECO:0000259" key="4">
    <source>
        <dbReference type="Pfam" id="PF02729"/>
    </source>
</evidence>
<dbReference type="SUPFAM" id="SSF53671">
    <property type="entry name" value="Aspartate/ornithine carbamoyltransferase"/>
    <property type="match status" value="1"/>
</dbReference>
<evidence type="ECO:0000256" key="1">
    <source>
        <dbReference type="ARBA" id="ARBA00007805"/>
    </source>
</evidence>
<dbReference type="PANTHER" id="PTHR45753">
    <property type="entry name" value="ORNITHINE CARBAMOYLTRANSFERASE, MITOCHONDRIAL"/>
    <property type="match status" value="1"/>
</dbReference>